<evidence type="ECO:0000313" key="1">
    <source>
        <dbReference type="EMBL" id="KAK3780328.1"/>
    </source>
</evidence>
<proteinExistence type="predicted"/>
<organism evidence="1 2">
    <name type="scientific">Elysia crispata</name>
    <name type="common">lettuce slug</name>
    <dbReference type="NCBI Taxonomy" id="231223"/>
    <lineage>
        <taxon>Eukaryota</taxon>
        <taxon>Metazoa</taxon>
        <taxon>Spiralia</taxon>
        <taxon>Lophotrochozoa</taxon>
        <taxon>Mollusca</taxon>
        <taxon>Gastropoda</taxon>
        <taxon>Heterobranchia</taxon>
        <taxon>Euthyneura</taxon>
        <taxon>Panpulmonata</taxon>
        <taxon>Sacoglossa</taxon>
        <taxon>Placobranchoidea</taxon>
        <taxon>Plakobranchidae</taxon>
        <taxon>Elysia</taxon>
    </lineage>
</organism>
<reference evidence="1" key="1">
    <citation type="journal article" date="2023" name="G3 (Bethesda)">
        <title>A reference genome for the long-term kleptoplast-retaining sea slug Elysia crispata morphotype clarki.</title>
        <authorList>
            <person name="Eastman K.E."/>
            <person name="Pendleton A.L."/>
            <person name="Shaikh M.A."/>
            <person name="Suttiyut T."/>
            <person name="Ogas R."/>
            <person name="Tomko P."/>
            <person name="Gavelis G."/>
            <person name="Widhalm J.R."/>
            <person name="Wisecaver J.H."/>
        </authorList>
    </citation>
    <scope>NUCLEOTIDE SEQUENCE</scope>
    <source>
        <strain evidence="1">ECLA1</strain>
    </source>
</reference>
<gene>
    <name evidence="1" type="ORF">RRG08_010768</name>
</gene>
<dbReference type="Proteomes" id="UP001283361">
    <property type="component" value="Unassembled WGS sequence"/>
</dbReference>
<keyword evidence="2" id="KW-1185">Reference proteome</keyword>
<evidence type="ECO:0000313" key="2">
    <source>
        <dbReference type="Proteomes" id="UP001283361"/>
    </source>
</evidence>
<accession>A0AAE1DSS6</accession>
<dbReference type="EMBL" id="JAWDGP010002742">
    <property type="protein sequence ID" value="KAK3780328.1"/>
    <property type="molecule type" value="Genomic_DNA"/>
</dbReference>
<dbReference type="AlphaFoldDB" id="A0AAE1DSS6"/>
<sequence length="109" mass="13209">MEMYLLVCSAKQHPFSSRIRFNRAKWSADHHAKCRSQRRRAGDLNTSRMEREHVMNLKTYNYIGPIKQNILTRPSRMDHKRPSTIEKRSKSDWLADHKVVWRWKIRDMT</sequence>
<protein>
    <submittedName>
        <fullName evidence="1">Uncharacterized protein</fullName>
    </submittedName>
</protein>
<name>A0AAE1DSS6_9GAST</name>
<comment type="caution">
    <text evidence="1">The sequence shown here is derived from an EMBL/GenBank/DDBJ whole genome shotgun (WGS) entry which is preliminary data.</text>
</comment>